<protein>
    <submittedName>
        <fullName evidence="1">Uncharacterized protein</fullName>
    </submittedName>
</protein>
<reference evidence="2" key="1">
    <citation type="journal article" date="2013" name="Microb. Biotechnol.">
        <title>Metabolic potential of the organic-solvent tolerant Pseudomonas putida DOT-T1E deduced from its annotated genome.</title>
        <authorList>
            <person name="Udaondo Z."/>
            <person name="Molina L."/>
            <person name="Daniels C."/>
            <person name="Gomez M.J."/>
            <person name="Molina-Henares M.A."/>
            <person name="Matilla M.A."/>
            <person name="Roca A."/>
            <person name="Fernandez M."/>
            <person name="Duque E."/>
            <person name="Segura A."/>
            <person name="Ramos J.L."/>
        </authorList>
    </citation>
    <scope>NUCLEOTIDE SEQUENCE [LARGE SCALE GENOMIC DNA]</scope>
    <source>
        <strain evidence="2">DOT-T1E</strain>
    </source>
</reference>
<accession>I7C1R6</accession>
<dbReference type="AlphaFoldDB" id="I7C1R6"/>
<dbReference type="HOGENOM" id="CLU_2846518_0_0_6"/>
<dbReference type="EMBL" id="CP003734">
    <property type="protein sequence ID" value="AFO46971.1"/>
    <property type="molecule type" value="Genomic_DNA"/>
</dbReference>
<dbReference type="KEGG" id="ppx:T1E_1113"/>
<gene>
    <name evidence="1" type="ordered locus">T1E_1113</name>
</gene>
<dbReference type="PATRIC" id="fig|1196325.3.peg.1118"/>
<evidence type="ECO:0000313" key="2">
    <source>
        <dbReference type="Proteomes" id="UP000006503"/>
    </source>
</evidence>
<name>I7C1R6_PSEPT</name>
<dbReference type="Proteomes" id="UP000006503">
    <property type="component" value="Chromosome"/>
</dbReference>
<organism evidence="1 2">
    <name type="scientific">Pseudomonas putida (strain DOT-T1E)</name>
    <dbReference type="NCBI Taxonomy" id="1196325"/>
    <lineage>
        <taxon>Bacteria</taxon>
        <taxon>Pseudomonadati</taxon>
        <taxon>Pseudomonadota</taxon>
        <taxon>Gammaproteobacteria</taxon>
        <taxon>Pseudomonadales</taxon>
        <taxon>Pseudomonadaceae</taxon>
        <taxon>Pseudomonas</taxon>
    </lineage>
</organism>
<evidence type="ECO:0000313" key="1">
    <source>
        <dbReference type="EMBL" id="AFO46971.1"/>
    </source>
</evidence>
<proteinExistence type="predicted"/>
<sequence length="65" mass="7130">MAPRTPTVKGRGRWNGHPEYAKNAAASLELQASRKEHPCAELLSCSLPLATCGFNPTGRRLWNNP</sequence>